<dbReference type="AlphaFoldDB" id="A0AAN9C1I7"/>
<gene>
    <name evidence="1" type="ORF">V1264_001476</name>
</gene>
<accession>A0AAN9C1I7</accession>
<proteinExistence type="predicted"/>
<name>A0AAN9C1I7_9CAEN</name>
<keyword evidence="2" id="KW-1185">Reference proteome</keyword>
<dbReference type="Proteomes" id="UP001374579">
    <property type="component" value="Unassembled WGS sequence"/>
</dbReference>
<protein>
    <submittedName>
        <fullName evidence="1">Uncharacterized protein</fullName>
    </submittedName>
</protein>
<comment type="caution">
    <text evidence="1">The sequence shown here is derived from an EMBL/GenBank/DDBJ whole genome shotgun (WGS) entry which is preliminary data.</text>
</comment>
<evidence type="ECO:0000313" key="2">
    <source>
        <dbReference type="Proteomes" id="UP001374579"/>
    </source>
</evidence>
<evidence type="ECO:0000313" key="1">
    <source>
        <dbReference type="EMBL" id="KAK7115642.1"/>
    </source>
</evidence>
<organism evidence="1 2">
    <name type="scientific">Littorina saxatilis</name>
    <dbReference type="NCBI Taxonomy" id="31220"/>
    <lineage>
        <taxon>Eukaryota</taxon>
        <taxon>Metazoa</taxon>
        <taxon>Spiralia</taxon>
        <taxon>Lophotrochozoa</taxon>
        <taxon>Mollusca</taxon>
        <taxon>Gastropoda</taxon>
        <taxon>Caenogastropoda</taxon>
        <taxon>Littorinimorpha</taxon>
        <taxon>Littorinoidea</taxon>
        <taxon>Littorinidae</taxon>
        <taxon>Littorina</taxon>
    </lineage>
</organism>
<reference evidence="1 2" key="1">
    <citation type="submission" date="2024-02" db="EMBL/GenBank/DDBJ databases">
        <title>Chromosome-scale genome assembly of the rough periwinkle Littorina saxatilis.</title>
        <authorList>
            <person name="De Jode A."/>
            <person name="Faria R."/>
            <person name="Formenti G."/>
            <person name="Sims Y."/>
            <person name="Smith T.P."/>
            <person name="Tracey A."/>
            <person name="Wood J.M.D."/>
            <person name="Zagrodzka Z.B."/>
            <person name="Johannesson K."/>
            <person name="Butlin R.K."/>
            <person name="Leder E.H."/>
        </authorList>
    </citation>
    <scope>NUCLEOTIDE SEQUENCE [LARGE SCALE GENOMIC DNA]</scope>
    <source>
        <strain evidence="1">Snail1</strain>
        <tissue evidence="1">Muscle</tissue>
    </source>
</reference>
<sequence>MNWKDTAPMIFNQEGCQRVSVLFGEQPLFQDTGLLRSFHEEFSMACTREGPHTEERGAMVERKRPHRRRWLDGGVSIVTGRRDDGSFR</sequence>
<dbReference type="EMBL" id="JBAMIC010000001">
    <property type="protein sequence ID" value="KAK7115642.1"/>
    <property type="molecule type" value="Genomic_DNA"/>
</dbReference>